<sequence length="367" mass="41471">MQLWQEGHCPQLTKFRWNSQNQLIGVQTPGGQQWDYRYDAFGRRTEKVCERAGLRTTYLWDGDVPAEIREYRHNRLYSIRHLVFDGWQLLAQQVQFFTPNPENRHELLAGELQTQYAVCAPTGEPLALFDEAGHRVWRQPPQSLYGLRLGVPGENAELNPGLQYAGQWLDEESGLVYNRFRYYSPVAGQYLTPDPIGLLGGETPYSYVTNPTATIDPLGLAGCSTKLGKNMMQDMGLPRSTKWSGYQAHHVIPKQYASHPALKKIKYDIDNAANGIFLREVDNGVSAMARHQGNHNGYSRAVKNALDKIDLNQSVAEISKQVADIQNLAKKGMMNGTPIRAKDIWKGKSKIGNQRALEMWNKILGVE</sequence>
<accession>A0A2D0J769</accession>
<reference evidence="3 4" key="1">
    <citation type="journal article" date="2017" name="Nat. Microbiol.">
        <title>Natural product diversity associated with the nematode symbionts Photorhabdus and Xenorhabdus.</title>
        <authorList>
            <person name="Tobias N.J."/>
            <person name="Wolff H."/>
            <person name="Djahanschiri B."/>
            <person name="Grundmann F."/>
            <person name="Kronenwerth M."/>
            <person name="Shi Y.M."/>
            <person name="Simonyi S."/>
            <person name="Grun P."/>
            <person name="Shapiro-Ilan D."/>
            <person name="Pidot S.J."/>
            <person name="Stinear T.P."/>
            <person name="Ebersberger I."/>
            <person name="Bode H.B."/>
        </authorList>
    </citation>
    <scope>NUCLEOTIDE SEQUENCE [LARGE SCALE GENOMIC DNA]</scope>
    <source>
        <strain evidence="3 4">DSM 17902</strain>
    </source>
</reference>
<dbReference type="Pfam" id="PF14412">
    <property type="entry name" value="AHH"/>
    <property type="match status" value="1"/>
</dbReference>
<keyword evidence="4" id="KW-1185">Reference proteome</keyword>
<keyword evidence="1" id="KW-0677">Repeat</keyword>
<evidence type="ECO:0000313" key="4">
    <source>
        <dbReference type="Proteomes" id="UP000221980"/>
    </source>
</evidence>
<dbReference type="AlphaFoldDB" id="A0A2D0J769"/>
<dbReference type="InterPro" id="IPR032871">
    <property type="entry name" value="AHH_dom_containing"/>
</dbReference>
<feature type="domain" description="Teneurin-like YD-shell" evidence="2">
    <location>
        <begin position="12"/>
        <end position="194"/>
    </location>
</feature>
<comment type="caution">
    <text evidence="3">The sequence shown here is derived from an EMBL/GenBank/DDBJ whole genome shotgun (WGS) entry which is preliminary data.</text>
</comment>
<dbReference type="InterPro" id="IPR050708">
    <property type="entry name" value="T6SS_VgrG/RHS"/>
</dbReference>
<evidence type="ECO:0000256" key="1">
    <source>
        <dbReference type="ARBA" id="ARBA00022737"/>
    </source>
</evidence>
<dbReference type="InterPro" id="IPR056823">
    <property type="entry name" value="TEN-like_YD-shell"/>
</dbReference>
<dbReference type="PANTHER" id="PTHR32305:SF15">
    <property type="entry name" value="PROTEIN RHSA-RELATED"/>
    <property type="match status" value="1"/>
</dbReference>
<dbReference type="PRINTS" id="PR00394">
    <property type="entry name" value="RHSPROTEIN"/>
</dbReference>
<evidence type="ECO:0000313" key="3">
    <source>
        <dbReference type="EMBL" id="PHM40342.1"/>
    </source>
</evidence>
<organism evidence="3 4">
    <name type="scientific">Xenorhabdus miraniensis</name>
    <dbReference type="NCBI Taxonomy" id="351674"/>
    <lineage>
        <taxon>Bacteria</taxon>
        <taxon>Pseudomonadati</taxon>
        <taxon>Pseudomonadota</taxon>
        <taxon>Gammaproteobacteria</taxon>
        <taxon>Enterobacterales</taxon>
        <taxon>Morganellaceae</taxon>
        <taxon>Xenorhabdus</taxon>
    </lineage>
</organism>
<protein>
    <submittedName>
        <fullName evidence="3">RHS family protein</fullName>
    </submittedName>
</protein>
<dbReference type="NCBIfam" id="TIGR03696">
    <property type="entry name" value="Rhs_assc_core"/>
    <property type="match status" value="1"/>
</dbReference>
<evidence type="ECO:0000259" key="2">
    <source>
        <dbReference type="Pfam" id="PF25023"/>
    </source>
</evidence>
<proteinExistence type="predicted"/>
<dbReference type="Proteomes" id="UP000221980">
    <property type="component" value="Unassembled WGS sequence"/>
</dbReference>
<dbReference type="EMBL" id="NITZ01000067">
    <property type="protein sequence ID" value="PHM40342.1"/>
    <property type="molecule type" value="Genomic_DNA"/>
</dbReference>
<name>A0A2D0J769_9GAMM</name>
<dbReference type="PANTHER" id="PTHR32305">
    <property type="match status" value="1"/>
</dbReference>
<dbReference type="InterPro" id="IPR006530">
    <property type="entry name" value="YD"/>
</dbReference>
<dbReference type="Pfam" id="PF25023">
    <property type="entry name" value="TEN_YD-shell"/>
    <property type="match status" value="1"/>
</dbReference>
<dbReference type="NCBIfam" id="TIGR01643">
    <property type="entry name" value="YD_repeat_2x"/>
    <property type="match status" value="1"/>
</dbReference>
<dbReference type="Gene3D" id="2.180.10.10">
    <property type="entry name" value="RHS repeat-associated core"/>
    <property type="match status" value="1"/>
</dbReference>
<dbReference type="RefSeq" id="WP_279627225.1">
    <property type="nucleotide sequence ID" value="NZ_CAWNQI010000103.1"/>
</dbReference>
<dbReference type="InterPro" id="IPR022385">
    <property type="entry name" value="Rhs_assc_core"/>
</dbReference>
<gene>
    <name evidence="3" type="ORF">Xmir_04397</name>
</gene>